<protein>
    <submittedName>
        <fullName evidence="2">Uncharacterized protein LOC107217179</fullName>
    </submittedName>
</protein>
<evidence type="ECO:0000313" key="2">
    <source>
        <dbReference type="RefSeq" id="XP_015510070.2"/>
    </source>
</evidence>
<dbReference type="RefSeq" id="XP_015510070.2">
    <property type="nucleotide sequence ID" value="XM_015654584.2"/>
</dbReference>
<dbReference type="PANTHER" id="PTHR22954:SF3">
    <property type="entry name" value="PROTEIN CBG08539"/>
    <property type="match status" value="1"/>
</dbReference>
<reference evidence="2" key="1">
    <citation type="submission" date="2025-08" db="UniProtKB">
        <authorList>
            <consortium name="RefSeq"/>
        </authorList>
    </citation>
    <scope>IDENTIFICATION</scope>
    <source>
        <tissue evidence="2">Thorax and Abdomen</tissue>
    </source>
</reference>
<name>A0A6J0B4T3_NEOLC</name>
<keyword evidence="1" id="KW-1185">Reference proteome</keyword>
<dbReference type="PANTHER" id="PTHR22954">
    <property type="entry name" value="RETROVIRAL PROTEASE-RELATED"/>
    <property type="match status" value="1"/>
</dbReference>
<accession>A0A6J0B4T3</accession>
<dbReference type="Pfam" id="PF03564">
    <property type="entry name" value="DUF1759"/>
    <property type="match status" value="1"/>
</dbReference>
<dbReference type="Proteomes" id="UP000829291">
    <property type="component" value="Chromosome 4"/>
</dbReference>
<proteinExistence type="predicted"/>
<dbReference type="InterPro" id="IPR005312">
    <property type="entry name" value="DUF1759"/>
</dbReference>
<dbReference type="OrthoDB" id="7701561at2759"/>
<dbReference type="InParanoid" id="A0A6J0B4T3"/>
<evidence type="ECO:0000313" key="1">
    <source>
        <dbReference type="Proteomes" id="UP000829291"/>
    </source>
</evidence>
<dbReference type="GeneID" id="107217179"/>
<organism evidence="2">
    <name type="scientific">Neodiprion lecontei</name>
    <name type="common">Redheaded pine sawfly</name>
    <dbReference type="NCBI Taxonomy" id="441921"/>
    <lineage>
        <taxon>Eukaryota</taxon>
        <taxon>Metazoa</taxon>
        <taxon>Ecdysozoa</taxon>
        <taxon>Arthropoda</taxon>
        <taxon>Hexapoda</taxon>
        <taxon>Insecta</taxon>
        <taxon>Pterygota</taxon>
        <taxon>Neoptera</taxon>
        <taxon>Endopterygota</taxon>
        <taxon>Hymenoptera</taxon>
        <taxon>Tenthredinoidea</taxon>
        <taxon>Diprionidae</taxon>
        <taxon>Diprioninae</taxon>
        <taxon>Neodiprion</taxon>
    </lineage>
</organism>
<dbReference type="KEGG" id="nlo:107217179"/>
<gene>
    <name evidence="2" type="primary">LOC107217179</name>
</gene>
<dbReference type="AlphaFoldDB" id="A0A6J0B4T3"/>
<sequence length="217" mass="25178">MIFETDYYAIATRLQSVTNAQQQYEQQLVQQVIAQQPPQNPDGAGIQRAEQQRIDIKLPVLALPEFKGDFNEWLLFKDAFQSMIHDNVSLSAIQKFQYLRSALKEEALQVIGGLDTSAENYVNAWELLKNNYENTKLLVNTHLNKLLDFPAVAKDKPATMRQLIVHIRTHLKALRTQRLPVEHWDDLLIHMVKSKLAYNAQRDWEEEANRNRQGKKV</sequence>